<dbReference type="PRINTS" id="PR00455">
    <property type="entry name" value="HTHTETR"/>
</dbReference>
<dbReference type="GO" id="GO:0000976">
    <property type="term" value="F:transcription cis-regulatory region binding"/>
    <property type="evidence" value="ECO:0007669"/>
    <property type="project" value="TreeGrafter"/>
</dbReference>
<dbReference type="SUPFAM" id="SSF48498">
    <property type="entry name" value="Tetracyclin repressor-like, C-terminal domain"/>
    <property type="match status" value="1"/>
</dbReference>
<dbReference type="InterPro" id="IPR036271">
    <property type="entry name" value="Tet_transcr_reg_TetR-rel_C_sf"/>
</dbReference>
<feature type="domain" description="HTH tetR-type" evidence="6">
    <location>
        <begin position="10"/>
        <end position="70"/>
    </location>
</feature>
<dbReference type="EMBL" id="NFZW01000003">
    <property type="protein sequence ID" value="RFA38626.1"/>
    <property type="molecule type" value="Genomic_DNA"/>
</dbReference>
<organism evidence="7 8">
    <name type="scientific">Alkalilimnicola ehrlichii</name>
    <dbReference type="NCBI Taxonomy" id="351052"/>
    <lineage>
        <taxon>Bacteria</taxon>
        <taxon>Pseudomonadati</taxon>
        <taxon>Pseudomonadota</taxon>
        <taxon>Gammaproteobacteria</taxon>
        <taxon>Chromatiales</taxon>
        <taxon>Ectothiorhodospiraceae</taxon>
        <taxon>Alkalilimnicola</taxon>
    </lineage>
</organism>
<protein>
    <recommendedName>
        <fullName evidence="6">HTH tetR-type domain-containing protein</fullName>
    </recommendedName>
</protein>
<reference evidence="8" key="1">
    <citation type="submission" date="2017-05" db="EMBL/GenBank/DDBJ databases">
        <authorList>
            <person name="Sharma S."/>
            <person name="Sidhu C."/>
            <person name="Pinnaka A.K."/>
        </authorList>
    </citation>
    <scope>NUCLEOTIDE SEQUENCE [LARGE SCALE GENOMIC DNA]</scope>
    <source>
        <strain evidence="8">AK93</strain>
    </source>
</reference>
<sequence>MARRTKAEAEATRESILDAAIEVFLEKGVSRTTLEMIARRAGVTRGAVYWHFKDKNDLFTALAERARAPMAELADSIRESSEGNVLEMIHEVCRRVLKTFVDSKTQREIYTVLWSRCEYVSEINPSVERQKVLDAESMDQLTKDFETAKEQGLLRDSVDPRAATVALMSLMKGMSILWLRDPELYEMPRYGEEMLDYYFTGIRRH</sequence>
<dbReference type="Pfam" id="PF00440">
    <property type="entry name" value="TetR_N"/>
    <property type="match status" value="1"/>
</dbReference>
<name>A0A3E0X1M5_9GAMM</name>
<dbReference type="GO" id="GO:0003700">
    <property type="term" value="F:DNA-binding transcription factor activity"/>
    <property type="evidence" value="ECO:0007669"/>
    <property type="project" value="TreeGrafter"/>
</dbReference>
<proteinExistence type="predicted"/>
<dbReference type="PROSITE" id="PS01081">
    <property type="entry name" value="HTH_TETR_1"/>
    <property type="match status" value="1"/>
</dbReference>
<feature type="DNA-binding region" description="H-T-H motif" evidence="5">
    <location>
        <begin position="33"/>
        <end position="52"/>
    </location>
</feature>
<comment type="caution">
    <text evidence="7">The sequence shown here is derived from an EMBL/GenBank/DDBJ whole genome shotgun (WGS) entry which is preliminary data.</text>
</comment>
<evidence type="ECO:0000256" key="5">
    <source>
        <dbReference type="PROSITE-ProRule" id="PRU00335"/>
    </source>
</evidence>
<keyword evidence="3 5" id="KW-0238">DNA-binding</keyword>
<dbReference type="SUPFAM" id="SSF46689">
    <property type="entry name" value="Homeodomain-like"/>
    <property type="match status" value="1"/>
</dbReference>
<evidence type="ECO:0000256" key="1">
    <source>
        <dbReference type="ARBA" id="ARBA00022491"/>
    </source>
</evidence>
<gene>
    <name evidence="7" type="ORF">CAL65_04640</name>
</gene>
<keyword evidence="4" id="KW-0804">Transcription</keyword>
<evidence type="ECO:0000313" key="8">
    <source>
        <dbReference type="Proteomes" id="UP000256763"/>
    </source>
</evidence>
<keyword evidence="1" id="KW-0678">Repressor</keyword>
<evidence type="ECO:0000313" key="7">
    <source>
        <dbReference type="EMBL" id="RFA38626.1"/>
    </source>
</evidence>
<dbReference type="Gene3D" id="1.10.357.10">
    <property type="entry name" value="Tetracycline Repressor, domain 2"/>
    <property type="match status" value="1"/>
</dbReference>
<dbReference type="AlphaFoldDB" id="A0A3E0X1M5"/>
<dbReference type="PANTHER" id="PTHR30055">
    <property type="entry name" value="HTH-TYPE TRANSCRIPTIONAL REGULATOR RUTR"/>
    <property type="match status" value="1"/>
</dbReference>
<evidence type="ECO:0000256" key="4">
    <source>
        <dbReference type="ARBA" id="ARBA00023163"/>
    </source>
</evidence>
<dbReference type="InterPro" id="IPR009057">
    <property type="entry name" value="Homeodomain-like_sf"/>
</dbReference>
<dbReference type="InterPro" id="IPR050109">
    <property type="entry name" value="HTH-type_TetR-like_transc_reg"/>
</dbReference>
<keyword evidence="2" id="KW-0805">Transcription regulation</keyword>
<accession>A0A3E0X1M5</accession>
<evidence type="ECO:0000256" key="3">
    <source>
        <dbReference type="ARBA" id="ARBA00023125"/>
    </source>
</evidence>
<dbReference type="InterPro" id="IPR001647">
    <property type="entry name" value="HTH_TetR"/>
</dbReference>
<dbReference type="RefSeq" id="WP_116302354.1">
    <property type="nucleotide sequence ID" value="NZ_NFZV01000010.1"/>
</dbReference>
<dbReference type="PANTHER" id="PTHR30055:SF240">
    <property type="entry name" value="HTH-TYPE TRANSCRIPTIONAL REGULATOR ACRR"/>
    <property type="match status" value="1"/>
</dbReference>
<evidence type="ECO:0000256" key="2">
    <source>
        <dbReference type="ARBA" id="ARBA00023015"/>
    </source>
</evidence>
<dbReference type="OrthoDB" id="5816932at2"/>
<dbReference type="Pfam" id="PF08361">
    <property type="entry name" value="TetR_C_2"/>
    <property type="match status" value="1"/>
</dbReference>
<dbReference type="InterPro" id="IPR013572">
    <property type="entry name" value="Tscrpt_reg_MAATS_C"/>
</dbReference>
<dbReference type="PROSITE" id="PS50977">
    <property type="entry name" value="HTH_TETR_2"/>
    <property type="match status" value="1"/>
</dbReference>
<dbReference type="InterPro" id="IPR023772">
    <property type="entry name" value="DNA-bd_HTH_TetR-type_CS"/>
</dbReference>
<keyword evidence="8" id="KW-1185">Reference proteome</keyword>
<evidence type="ECO:0000259" key="6">
    <source>
        <dbReference type="PROSITE" id="PS50977"/>
    </source>
</evidence>
<dbReference type="Proteomes" id="UP000256763">
    <property type="component" value="Unassembled WGS sequence"/>
</dbReference>